<keyword evidence="2" id="KW-0812">Transmembrane</keyword>
<dbReference type="OrthoDB" id="405898at2759"/>
<feature type="transmembrane region" description="Helical" evidence="2">
    <location>
        <begin position="77"/>
        <end position="96"/>
    </location>
</feature>
<dbReference type="AlphaFoldDB" id="A0A448ZAZ5"/>
<dbReference type="EMBL" id="CAACVS010000212">
    <property type="protein sequence ID" value="VEU39235.1"/>
    <property type="molecule type" value="Genomic_DNA"/>
</dbReference>
<keyword evidence="2" id="KW-1133">Transmembrane helix</keyword>
<name>A0A448ZAZ5_9STRA</name>
<keyword evidence="2" id="KW-0472">Membrane</keyword>
<gene>
    <name evidence="3" type="ORF">PSNMU_V1.4_AUG-EV-PASAV3_0060790</name>
</gene>
<proteinExistence type="predicted"/>
<evidence type="ECO:0000313" key="3">
    <source>
        <dbReference type="EMBL" id="VEU39235.1"/>
    </source>
</evidence>
<feature type="region of interest" description="Disordered" evidence="1">
    <location>
        <begin position="507"/>
        <end position="528"/>
    </location>
</feature>
<sequence>MAIGFKTIPYLHEIEEGGGGDLGDANSDRNGFSHCGINETTALLVATPRVYGLFTSDRMVLATSRGERTIKRKSSSGFLAIVVSATAMAFLVLVLAHCTNCKIFFFDASVSMTIGTRFYSTNNAVLEPIPQPITETTTTTTEYGEVWLIRHGEKDSASAFVESSSSWSPNGGNLNLRQRMRLQTILYELNAKGWDRAEHLGSLVKAKQWPEFHALFATRPPTAQEIEDAVENNPLDYFAIARDPTGQSLVWREYQTLLPISDYLRQPIVADFCKGDTKEAALEIAKTAVHASESGKPGPGSPDLSILALPAAGNVTNINITNSNNRSNIVLVSWDHCSLPTLVVDGFGCKEIECYRCWSDHRFGDVLKLNVSVTTTTTSSNRTDANDSEPLAVGTLQSSKSTNTDTDTVVRQQVSVSSTILSMTGESYPGDDYCYVDHDEEPDGVGNSPDHVTSTPTSVSIRKSTPCVTSYCSNRPSAGFLVDCLCYRHGKNEDDDANAIMETNNVRDGVNEEKDHTKEKEDLASSSSGWISLMKQIQ</sequence>
<reference evidence="3 4" key="1">
    <citation type="submission" date="2019-01" db="EMBL/GenBank/DDBJ databases">
        <authorList>
            <person name="Ferrante I. M."/>
        </authorList>
    </citation>
    <scope>NUCLEOTIDE SEQUENCE [LARGE SCALE GENOMIC DNA]</scope>
    <source>
        <strain evidence="3 4">B856</strain>
    </source>
</reference>
<dbReference type="Proteomes" id="UP000291116">
    <property type="component" value="Unassembled WGS sequence"/>
</dbReference>
<protein>
    <submittedName>
        <fullName evidence="3">Uncharacterized protein</fullName>
    </submittedName>
</protein>
<evidence type="ECO:0000313" key="4">
    <source>
        <dbReference type="Proteomes" id="UP000291116"/>
    </source>
</evidence>
<feature type="compositionally biased region" description="Basic and acidic residues" evidence="1">
    <location>
        <begin position="509"/>
        <end position="523"/>
    </location>
</feature>
<evidence type="ECO:0000256" key="2">
    <source>
        <dbReference type="SAM" id="Phobius"/>
    </source>
</evidence>
<keyword evidence="4" id="KW-1185">Reference proteome</keyword>
<accession>A0A448ZAZ5</accession>
<organism evidence="3 4">
    <name type="scientific">Pseudo-nitzschia multistriata</name>
    <dbReference type="NCBI Taxonomy" id="183589"/>
    <lineage>
        <taxon>Eukaryota</taxon>
        <taxon>Sar</taxon>
        <taxon>Stramenopiles</taxon>
        <taxon>Ochrophyta</taxon>
        <taxon>Bacillariophyta</taxon>
        <taxon>Bacillariophyceae</taxon>
        <taxon>Bacillariophycidae</taxon>
        <taxon>Bacillariales</taxon>
        <taxon>Bacillariaceae</taxon>
        <taxon>Pseudo-nitzschia</taxon>
    </lineage>
</organism>
<evidence type="ECO:0000256" key="1">
    <source>
        <dbReference type="SAM" id="MobiDB-lite"/>
    </source>
</evidence>